<dbReference type="Proteomes" id="UP000626148">
    <property type="component" value="Unassembled WGS sequence"/>
</dbReference>
<keyword evidence="3 7" id="KW-0479">Metal-binding</keyword>
<dbReference type="InterPro" id="IPR051263">
    <property type="entry name" value="C-type_cytochrome_biogenesis"/>
</dbReference>
<feature type="signal peptide" evidence="7">
    <location>
        <begin position="1"/>
        <end position="23"/>
    </location>
</feature>
<dbReference type="Pfam" id="PF03918">
    <property type="entry name" value="CcmH"/>
    <property type="match status" value="1"/>
</dbReference>
<feature type="chain" id="PRO_5038168639" description="Cytochrome c-type biogenesis protein" evidence="7">
    <location>
        <begin position="24"/>
        <end position="158"/>
    </location>
</feature>
<keyword evidence="5" id="KW-0201">Cytochrome c-type biogenesis</keyword>
<feature type="transmembrane region" description="Helical" evidence="7">
    <location>
        <begin position="107"/>
        <end position="127"/>
    </location>
</feature>
<dbReference type="RefSeq" id="WP_229805508.1">
    <property type="nucleotide sequence ID" value="NZ_BMXR01000022.1"/>
</dbReference>
<keyword evidence="7" id="KW-0812">Transmembrane</keyword>
<dbReference type="PANTHER" id="PTHR47870">
    <property type="entry name" value="CYTOCHROME C-TYPE BIOGENESIS PROTEIN CCMH"/>
    <property type="match status" value="1"/>
</dbReference>
<dbReference type="PANTHER" id="PTHR47870:SF1">
    <property type="entry name" value="CYTOCHROME C-TYPE BIOGENESIS PROTEIN CCMH"/>
    <property type="match status" value="1"/>
</dbReference>
<evidence type="ECO:0000313" key="9">
    <source>
        <dbReference type="EMBL" id="GGX75673.1"/>
    </source>
</evidence>
<evidence type="ECO:0000256" key="3">
    <source>
        <dbReference type="ARBA" id="ARBA00022723"/>
    </source>
</evidence>
<dbReference type="FunFam" id="1.10.8.640:FF:000001">
    <property type="entry name" value="Cytochrome c-type biogenesis protein"/>
    <property type="match status" value="1"/>
</dbReference>
<keyword evidence="10" id="KW-1185">Reference proteome</keyword>
<keyword evidence="7" id="KW-1133">Transmembrane helix</keyword>
<keyword evidence="7" id="KW-0472">Membrane</keyword>
<comment type="function">
    <text evidence="7">Possible subunit of a heme lyase.</text>
</comment>
<dbReference type="CDD" id="cd16378">
    <property type="entry name" value="CcmH_N"/>
    <property type="match status" value="1"/>
</dbReference>
<dbReference type="GO" id="GO:0046872">
    <property type="term" value="F:metal ion binding"/>
    <property type="evidence" value="ECO:0007669"/>
    <property type="project" value="UniProtKB-KW"/>
</dbReference>
<dbReference type="Gene3D" id="1.10.8.640">
    <property type="entry name" value="Cytochrome C biogenesis protein"/>
    <property type="match status" value="1"/>
</dbReference>
<sequence>MMRWNKPLATVLCLALFVGFAWAAEESLYFDNEELRERYQTLTFQLRCPKCQNQNIAGSNAPIAEDMRDKTYELLHLGYSNDEIVDYMVDRYTEFVIYKPRVTLGTVWLWLAPVLGIVIGAALILWLSRRSRQTSQAPLSDEERARIQAILDKDSESS</sequence>
<dbReference type="InterPro" id="IPR038297">
    <property type="entry name" value="CcmH/CycL/NrfF/Ccl2_sf"/>
</dbReference>
<keyword evidence="4 7" id="KW-0732">Signal</keyword>
<organism evidence="9 10">
    <name type="scientific">Saccharospirillum salsuginis</name>
    <dbReference type="NCBI Taxonomy" id="418750"/>
    <lineage>
        <taxon>Bacteria</taxon>
        <taxon>Pseudomonadati</taxon>
        <taxon>Pseudomonadota</taxon>
        <taxon>Gammaproteobacteria</taxon>
        <taxon>Oceanospirillales</taxon>
        <taxon>Saccharospirillaceae</taxon>
        <taxon>Saccharospirillum</taxon>
    </lineage>
</organism>
<keyword evidence="6 7" id="KW-0408">Iron</keyword>
<dbReference type="EMBL" id="BMXR01000022">
    <property type="protein sequence ID" value="GGX75673.1"/>
    <property type="molecule type" value="Genomic_DNA"/>
</dbReference>
<feature type="domain" description="CcmH/CycL/Ccl2/NrfF N-terminal" evidence="8">
    <location>
        <begin position="12"/>
        <end position="151"/>
    </location>
</feature>
<evidence type="ECO:0000256" key="5">
    <source>
        <dbReference type="ARBA" id="ARBA00022748"/>
    </source>
</evidence>
<proteinExistence type="inferred from homology"/>
<evidence type="ECO:0000256" key="4">
    <source>
        <dbReference type="ARBA" id="ARBA00022729"/>
    </source>
</evidence>
<comment type="similarity">
    <text evidence="1 7">Belongs to the CcmH/CycL/Ccl2/NrfF family.</text>
</comment>
<keyword evidence="2 7" id="KW-0349">Heme</keyword>
<evidence type="ECO:0000313" key="10">
    <source>
        <dbReference type="Proteomes" id="UP000626148"/>
    </source>
</evidence>
<reference evidence="9" key="2">
    <citation type="submission" date="2020-09" db="EMBL/GenBank/DDBJ databases">
        <authorList>
            <person name="Sun Q."/>
            <person name="Kim S."/>
        </authorList>
    </citation>
    <scope>NUCLEOTIDE SEQUENCE</scope>
    <source>
        <strain evidence="9">KCTC 22169</strain>
    </source>
</reference>
<evidence type="ECO:0000256" key="7">
    <source>
        <dbReference type="RuleBase" id="RU364112"/>
    </source>
</evidence>
<evidence type="ECO:0000256" key="6">
    <source>
        <dbReference type="ARBA" id="ARBA00023004"/>
    </source>
</evidence>
<dbReference type="GO" id="GO:0017004">
    <property type="term" value="P:cytochrome complex assembly"/>
    <property type="evidence" value="ECO:0007669"/>
    <property type="project" value="UniProtKB-KW"/>
</dbReference>
<evidence type="ECO:0000256" key="2">
    <source>
        <dbReference type="ARBA" id="ARBA00022617"/>
    </source>
</evidence>
<evidence type="ECO:0000259" key="8">
    <source>
        <dbReference type="Pfam" id="PF03918"/>
    </source>
</evidence>
<reference evidence="9" key="1">
    <citation type="journal article" date="2014" name="Int. J. Syst. Evol. Microbiol.">
        <title>Complete genome sequence of Corynebacterium casei LMG S-19264T (=DSM 44701T), isolated from a smear-ripened cheese.</title>
        <authorList>
            <consortium name="US DOE Joint Genome Institute (JGI-PGF)"/>
            <person name="Walter F."/>
            <person name="Albersmeier A."/>
            <person name="Kalinowski J."/>
            <person name="Ruckert C."/>
        </authorList>
    </citation>
    <scope>NUCLEOTIDE SEQUENCE</scope>
    <source>
        <strain evidence="9">KCTC 22169</strain>
    </source>
</reference>
<protein>
    <recommendedName>
        <fullName evidence="7">Cytochrome c-type biogenesis protein</fullName>
    </recommendedName>
</protein>
<gene>
    <name evidence="9" type="primary">ccmH</name>
    <name evidence="9" type="ORF">GCM10007392_48460</name>
</gene>
<dbReference type="AlphaFoldDB" id="A0A918KTS6"/>
<dbReference type="GO" id="GO:0005886">
    <property type="term" value="C:plasma membrane"/>
    <property type="evidence" value="ECO:0007669"/>
    <property type="project" value="TreeGrafter"/>
</dbReference>
<comment type="caution">
    <text evidence="9">The sequence shown here is derived from an EMBL/GenBank/DDBJ whole genome shotgun (WGS) entry which is preliminary data.</text>
</comment>
<name>A0A918KTS6_9GAMM</name>
<evidence type="ECO:0000256" key="1">
    <source>
        <dbReference type="ARBA" id="ARBA00010342"/>
    </source>
</evidence>
<accession>A0A918KTS6</accession>
<dbReference type="InterPro" id="IPR005616">
    <property type="entry name" value="CcmH/CycL/Ccl2/NrfF_N"/>
</dbReference>